<protein>
    <recommendedName>
        <fullName evidence="2">Protein MIX23</fullName>
    </recommendedName>
    <alternativeName>
        <fullName evidence="3">Coiled-coil domain-containing protein 58</fullName>
    </alternativeName>
</protein>
<dbReference type="PANTHER" id="PTHR31905:SF2">
    <property type="entry name" value="PROTEIN MIX23"/>
    <property type="match status" value="1"/>
</dbReference>
<dbReference type="AlphaFoldDB" id="C1C2T0"/>
<dbReference type="PANTHER" id="PTHR31905">
    <property type="entry name" value="COILED-COIL DOMAIN-CONTAINING PROTEIN 58"/>
    <property type="match status" value="1"/>
</dbReference>
<gene>
    <name evidence="4" type="primary">CCD58</name>
</gene>
<accession>C1C2T0</accession>
<sequence length="130" mass="15123">MTDQTLICQDVSHFGNTLKEMRILDDKIIYALNNSLPTASFTKDRTELTATCRNLSNQVHQTFESRRKFISGCIEFTQRKIDGATESSTKRNLRLKLRLIENENSVEDVVQNRTNKVLQERCRDYYNSSL</sequence>
<evidence type="ECO:0000256" key="2">
    <source>
        <dbReference type="ARBA" id="ARBA00024228"/>
    </source>
</evidence>
<evidence type="ECO:0000256" key="3">
    <source>
        <dbReference type="ARBA" id="ARBA00030733"/>
    </source>
</evidence>
<comment type="similarity">
    <text evidence="1">Belongs to the MIX23 family.</text>
</comment>
<name>C1C2T0_CALCM</name>
<dbReference type="GO" id="GO:0005758">
    <property type="term" value="C:mitochondrial intermembrane space"/>
    <property type="evidence" value="ECO:0007669"/>
    <property type="project" value="InterPro"/>
</dbReference>
<dbReference type="InterPro" id="IPR019171">
    <property type="entry name" value="MIX23"/>
</dbReference>
<proteinExistence type="evidence at transcript level"/>
<organism evidence="4">
    <name type="scientific">Caligus clemensi</name>
    <name type="common">Sea louse</name>
    <dbReference type="NCBI Taxonomy" id="344056"/>
    <lineage>
        <taxon>Eukaryota</taxon>
        <taxon>Metazoa</taxon>
        <taxon>Ecdysozoa</taxon>
        <taxon>Arthropoda</taxon>
        <taxon>Crustacea</taxon>
        <taxon>Multicrustacea</taxon>
        <taxon>Hexanauplia</taxon>
        <taxon>Copepoda</taxon>
        <taxon>Siphonostomatoida</taxon>
        <taxon>Caligidae</taxon>
        <taxon>Caligus</taxon>
    </lineage>
</organism>
<reference evidence="4" key="1">
    <citation type="submission" date="2009-03" db="EMBL/GenBank/DDBJ databases">
        <title>Caligus clemensi ESTs and full-length cDNAs.</title>
        <authorList>
            <person name="Yasuike M."/>
            <person name="von Schalburg K."/>
            <person name="Cooper G."/>
            <person name="Leong J."/>
            <person name="Jones S.R.M."/>
            <person name="Koop B.F."/>
        </authorList>
    </citation>
    <scope>NUCLEOTIDE SEQUENCE</scope>
    <source>
        <tissue evidence="4">Whole</tissue>
    </source>
</reference>
<dbReference type="Pfam" id="PF09774">
    <property type="entry name" value="MIX23"/>
    <property type="match status" value="1"/>
</dbReference>
<evidence type="ECO:0000313" key="4">
    <source>
        <dbReference type="EMBL" id="ACO15583.1"/>
    </source>
</evidence>
<evidence type="ECO:0000256" key="1">
    <source>
        <dbReference type="ARBA" id="ARBA00024204"/>
    </source>
</evidence>
<dbReference type="EMBL" id="BT081159">
    <property type="protein sequence ID" value="ACO15583.1"/>
    <property type="molecule type" value="mRNA"/>
</dbReference>